<dbReference type="AlphaFoldDB" id="A1ZQG7"/>
<proteinExistence type="predicted"/>
<dbReference type="EMBL" id="AAWS01000024">
    <property type="protein sequence ID" value="EAY27339.1"/>
    <property type="molecule type" value="Genomic_DNA"/>
</dbReference>
<evidence type="ECO:0000313" key="1">
    <source>
        <dbReference type="EMBL" id="EAY27339.1"/>
    </source>
</evidence>
<organism evidence="1 2">
    <name type="scientific">Microscilla marina ATCC 23134</name>
    <dbReference type="NCBI Taxonomy" id="313606"/>
    <lineage>
        <taxon>Bacteria</taxon>
        <taxon>Pseudomonadati</taxon>
        <taxon>Bacteroidota</taxon>
        <taxon>Cytophagia</taxon>
        <taxon>Cytophagales</taxon>
        <taxon>Microscillaceae</taxon>
        <taxon>Microscilla</taxon>
    </lineage>
</organism>
<gene>
    <name evidence="1" type="ORF">M23134_08291</name>
</gene>
<name>A1ZQG7_MICM2</name>
<accession>A1ZQG7</accession>
<sequence length="40" mass="4634">MRLQLIHFTKYDHCWADGENKGQWKLLPKQSTIVIGYASG</sequence>
<dbReference type="RefSeq" id="WP_002699687.1">
    <property type="nucleotide sequence ID" value="NZ_AAWS01000024.1"/>
</dbReference>
<dbReference type="Proteomes" id="UP000004095">
    <property type="component" value="Unassembled WGS sequence"/>
</dbReference>
<evidence type="ECO:0000313" key="2">
    <source>
        <dbReference type="Proteomes" id="UP000004095"/>
    </source>
</evidence>
<keyword evidence="2" id="KW-1185">Reference proteome</keyword>
<reference evidence="1 2" key="1">
    <citation type="submission" date="2007-01" db="EMBL/GenBank/DDBJ databases">
        <authorList>
            <person name="Haygood M."/>
            <person name="Podell S."/>
            <person name="Anderson C."/>
            <person name="Hopkinson B."/>
            <person name="Roe K."/>
            <person name="Barbeau K."/>
            <person name="Gaasterland T."/>
            <person name="Ferriera S."/>
            <person name="Johnson J."/>
            <person name="Kravitz S."/>
            <person name="Beeson K."/>
            <person name="Sutton G."/>
            <person name="Rogers Y.-H."/>
            <person name="Friedman R."/>
            <person name="Frazier M."/>
            <person name="Venter J.C."/>
        </authorList>
    </citation>
    <scope>NUCLEOTIDE SEQUENCE [LARGE SCALE GENOMIC DNA]</scope>
    <source>
        <strain evidence="1 2">ATCC 23134</strain>
    </source>
</reference>
<protein>
    <submittedName>
        <fullName evidence="1">Uncharacterized protein</fullName>
    </submittedName>
</protein>
<comment type="caution">
    <text evidence="1">The sequence shown here is derived from an EMBL/GenBank/DDBJ whole genome shotgun (WGS) entry which is preliminary data.</text>
</comment>